<evidence type="ECO:0000256" key="7">
    <source>
        <dbReference type="ARBA" id="ARBA00022927"/>
    </source>
</evidence>
<dbReference type="InterPro" id="IPR005644">
    <property type="entry name" value="NolW-like"/>
</dbReference>
<dbReference type="Pfam" id="PF03958">
    <property type="entry name" value="Secretin_N"/>
    <property type="match status" value="2"/>
</dbReference>
<keyword evidence="8" id="KW-0472">Membrane</keyword>
<gene>
    <name evidence="16" type="primary">gspD</name>
    <name evidence="16" type="ORF">G8770_09515</name>
</gene>
<dbReference type="InterPro" id="IPR049371">
    <property type="entry name" value="GspD-like_N0"/>
</dbReference>
<dbReference type="PANTHER" id="PTHR30332:SF25">
    <property type="entry name" value="SECRETIN XPSD"/>
    <property type="match status" value="1"/>
</dbReference>
<comment type="caution">
    <text evidence="16">The sequence shown here is derived from an EMBL/GenBank/DDBJ whole genome shotgun (WGS) entry which is preliminary data.</text>
</comment>
<feature type="region of interest" description="Disordered" evidence="11">
    <location>
        <begin position="24"/>
        <end position="43"/>
    </location>
</feature>
<evidence type="ECO:0000259" key="13">
    <source>
        <dbReference type="Pfam" id="PF00263"/>
    </source>
</evidence>
<feature type="domain" description="GspD-like N0" evidence="15">
    <location>
        <begin position="102"/>
        <end position="171"/>
    </location>
</feature>
<reference evidence="16" key="1">
    <citation type="submission" date="2020-03" db="EMBL/GenBank/DDBJ databases">
        <authorList>
            <person name="Guo F."/>
        </authorList>
    </citation>
    <scope>NUCLEOTIDE SEQUENCE</scope>
    <source>
        <strain evidence="16">JCM 30134</strain>
    </source>
</reference>
<dbReference type="GO" id="GO:0015627">
    <property type="term" value="C:type II protein secretion system complex"/>
    <property type="evidence" value="ECO:0007669"/>
    <property type="project" value="InterPro"/>
</dbReference>
<dbReference type="PROSITE" id="PS51257">
    <property type="entry name" value="PROKAR_LIPOPROTEIN"/>
    <property type="match status" value="1"/>
</dbReference>
<feature type="signal peptide" evidence="12">
    <location>
        <begin position="1"/>
        <end position="23"/>
    </location>
</feature>
<evidence type="ECO:0000256" key="8">
    <source>
        <dbReference type="ARBA" id="ARBA00023136"/>
    </source>
</evidence>
<dbReference type="InterPro" id="IPR004846">
    <property type="entry name" value="T2SS/T3SS_dom"/>
</dbReference>
<dbReference type="GO" id="GO:0009279">
    <property type="term" value="C:cell outer membrane"/>
    <property type="evidence" value="ECO:0007669"/>
    <property type="project" value="UniProtKB-SubCell"/>
</dbReference>
<evidence type="ECO:0000313" key="17">
    <source>
        <dbReference type="Proteomes" id="UP000787472"/>
    </source>
</evidence>
<dbReference type="AlphaFoldDB" id="A0A9E5JS65"/>
<keyword evidence="7" id="KW-0653">Protein transport</keyword>
<dbReference type="InterPro" id="IPR013356">
    <property type="entry name" value="T2SS_GspD"/>
</dbReference>
<feature type="domain" description="NolW-like" evidence="14">
    <location>
        <begin position="264"/>
        <end position="327"/>
    </location>
</feature>
<dbReference type="GO" id="GO:0015628">
    <property type="term" value="P:protein secretion by the type II secretion system"/>
    <property type="evidence" value="ECO:0007669"/>
    <property type="project" value="InterPro"/>
</dbReference>
<dbReference type="Gene3D" id="3.30.1370.120">
    <property type="match status" value="3"/>
</dbReference>
<comment type="similarity">
    <text evidence="2">Belongs to the bacterial secretin family. GSP D subfamily.</text>
</comment>
<dbReference type="PANTHER" id="PTHR30332">
    <property type="entry name" value="PROBABLE GENERAL SECRETION PATHWAY PROTEIN D"/>
    <property type="match status" value="1"/>
</dbReference>
<dbReference type="Proteomes" id="UP000787472">
    <property type="component" value="Unassembled WGS sequence"/>
</dbReference>
<dbReference type="NCBIfam" id="TIGR02517">
    <property type="entry name" value="type_II_gspD"/>
    <property type="match status" value="1"/>
</dbReference>
<comment type="subcellular location">
    <subcellularLocation>
        <location evidence="1 10">Cell outer membrane</location>
    </subcellularLocation>
</comment>
<feature type="region of interest" description="Disordered" evidence="11">
    <location>
        <begin position="364"/>
        <end position="392"/>
    </location>
</feature>
<keyword evidence="4" id="KW-1134">Transmembrane beta strand</keyword>
<sequence length="707" mass="77436">MIKINLSRLALMCLMMFLGSCSSSPEQQTNTPAGGDNKPPDDPAVIIVAKSRESGELAEFQSQNGGDTAKPETYQIYSARGNVIRQTSKSSVQEELSGEVTLNFQEADIGEVVKSVIGDILQRSYTIAPGLEGSVILRTTSPIPRSALIPTLETLLRANGAALIEREGLYEIIPLDEARAGGLSPKLQLSADRGYQMVVVPLRYIAVKEMVKILEPFKTERILIQQDEYRNLLILGGTHRELTSVFDTIEMFDVDQLKGMSVGLFRLENVEASKMAIELQSIFGDENSGPLSGMLRITPIERLNALLVITPQERYLGEIKLWLQRLDHSENASGLNMYVYYVQNGKAVDLADILGQLFAENRSNRSNKPRLEEERPTPVDVEGETQAKPATSLADSILDTGDITIIAHEENNALLILSSPSDYKEVEKALQKLDIVPLQVLVEASIVEVSLDDELQYGLQWFFTGGAGSKDSRGGLNIPNDGISDIVPNFVDPNFTYALFDAASTRVLLNALAEDSRLNVISSPSLMVLDNYTARIRVGDQVPIRTSETTNTSGTVTVPDSPVTGALVTSTIQYRDTGVLLEVTPRVNAGGLVILDISQEVNDVEQTFTSSIDSPTITQRLINTTVAVQSGETIVLGGLIKETKDESSSGVPFLRKIPIIRWLFSSEGRSTSRTELVVMITLNAVTNLEESRQVTDEYRQKLKDIGI</sequence>
<evidence type="ECO:0000259" key="14">
    <source>
        <dbReference type="Pfam" id="PF03958"/>
    </source>
</evidence>
<dbReference type="InterPro" id="IPR050810">
    <property type="entry name" value="Bact_Secretion_Sys_Channel"/>
</dbReference>
<keyword evidence="9" id="KW-0998">Cell outer membrane</keyword>
<evidence type="ECO:0000256" key="6">
    <source>
        <dbReference type="ARBA" id="ARBA00022729"/>
    </source>
</evidence>
<feature type="domain" description="Type II/III secretion system secretin-like" evidence="13">
    <location>
        <begin position="511"/>
        <end position="681"/>
    </location>
</feature>
<proteinExistence type="inferred from homology"/>
<keyword evidence="6 12" id="KW-0732">Signal</keyword>
<dbReference type="PRINTS" id="PR00811">
    <property type="entry name" value="BCTERIALGSPD"/>
</dbReference>
<dbReference type="InterPro" id="IPR038591">
    <property type="entry name" value="NolW-like_sf"/>
</dbReference>
<organism evidence="16 17">
    <name type="scientific">Pseudomaricurvus hydrocarbonicus</name>
    <dbReference type="NCBI Taxonomy" id="1470433"/>
    <lineage>
        <taxon>Bacteria</taxon>
        <taxon>Pseudomonadati</taxon>
        <taxon>Pseudomonadota</taxon>
        <taxon>Gammaproteobacteria</taxon>
        <taxon>Cellvibrionales</taxon>
        <taxon>Cellvibrionaceae</taxon>
        <taxon>Pseudomaricurvus</taxon>
    </lineage>
</organism>
<protein>
    <submittedName>
        <fullName evidence="16">Type II secretion system secretin GspD</fullName>
    </submittedName>
</protein>
<keyword evidence="3 10" id="KW-0813">Transport</keyword>
<name>A0A9E5JS65_9GAMM</name>
<feature type="domain" description="NolW-like" evidence="14">
    <location>
        <begin position="339"/>
        <end position="438"/>
    </location>
</feature>
<dbReference type="EMBL" id="JAAONZ010000005">
    <property type="protein sequence ID" value="NHO65778.1"/>
    <property type="molecule type" value="Genomic_DNA"/>
</dbReference>
<evidence type="ECO:0000256" key="4">
    <source>
        <dbReference type="ARBA" id="ARBA00022452"/>
    </source>
</evidence>
<keyword evidence="17" id="KW-1185">Reference proteome</keyword>
<evidence type="ECO:0000256" key="12">
    <source>
        <dbReference type="SAM" id="SignalP"/>
    </source>
</evidence>
<dbReference type="InterPro" id="IPR001775">
    <property type="entry name" value="GspD/PilQ"/>
</dbReference>
<evidence type="ECO:0000256" key="5">
    <source>
        <dbReference type="ARBA" id="ARBA00022692"/>
    </source>
</evidence>
<evidence type="ECO:0000313" key="16">
    <source>
        <dbReference type="EMBL" id="NHO65778.1"/>
    </source>
</evidence>
<dbReference type="Pfam" id="PF00263">
    <property type="entry name" value="Secretin"/>
    <property type="match status" value="1"/>
</dbReference>
<evidence type="ECO:0000256" key="11">
    <source>
        <dbReference type="SAM" id="MobiDB-lite"/>
    </source>
</evidence>
<accession>A0A9E5JS65</accession>
<feature type="chain" id="PRO_5038345418" evidence="12">
    <location>
        <begin position="24"/>
        <end position="707"/>
    </location>
</feature>
<evidence type="ECO:0000256" key="1">
    <source>
        <dbReference type="ARBA" id="ARBA00004442"/>
    </source>
</evidence>
<evidence type="ECO:0000256" key="10">
    <source>
        <dbReference type="RuleBase" id="RU004004"/>
    </source>
</evidence>
<evidence type="ECO:0000256" key="9">
    <source>
        <dbReference type="ARBA" id="ARBA00023237"/>
    </source>
</evidence>
<evidence type="ECO:0000259" key="15">
    <source>
        <dbReference type="Pfam" id="PF21305"/>
    </source>
</evidence>
<dbReference type="RefSeq" id="WP_167185318.1">
    <property type="nucleotide sequence ID" value="NZ_JAAONZ010000005.1"/>
</dbReference>
<evidence type="ECO:0000256" key="2">
    <source>
        <dbReference type="ARBA" id="ARBA00006980"/>
    </source>
</evidence>
<keyword evidence="5" id="KW-0812">Transmembrane</keyword>
<dbReference type="Pfam" id="PF21305">
    <property type="entry name" value="type_II_gspD_N0"/>
    <property type="match status" value="1"/>
</dbReference>
<evidence type="ECO:0000256" key="3">
    <source>
        <dbReference type="ARBA" id="ARBA00022448"/>
    </source>
</evidence>